<dbReference type="GO" id="GO:0002098">
    <property type="term" value="P:tRNA wobble uridine modification"/>
    <property type="evidence" value="ECO:0007669"/>
    <property type="project" value="TreeGrafter"/>
</dbReference>
<feature type="domain" description="Methyltransferase type 11" evidence="4">
    <location>
        <begin position="58"/>
        <end position="147"/>
    </location>
</feature>
<keyword evidence="6" id="KW-1185">Reference proteome</keyword>
<keyword evidence="2" id="KW-0808">Transferase</keyword>
<reference evidence="5 6" key="1">
    <citation type="journal article" date="2018" name="MBio">
        <title>Comparative Genomics Reveals the Core Gene Toolbox for the Fungus-Insect Symbiosis.</title>
        <authorList>
            <person name="Wang Y."/>
            <person name="Stata M."/>
            <person name="Wang W."/>
            <person name="Stajich J.E."/>
            <person name="White M.M."/>
            <person name="Moncalvo J.M."/>
        </authorList>
    </citation>
    <scope>NUCLEOTIDE SEQUENCE [LARGE SCALE GENOMIC DNA]</scope>
    <source>
        <strain evidence="5 6">SC-DP-2</strain>
    </source>
</reference>
<comment type="caution">
    <text evidence="5">The sequence shown here is derived from an EMBL/GenBank/DDBJ whole genome shotgun (WGS) entry which is preliminary data.</text>
</comment>
<dbReference type="GO" id="GO:0030488">
    <property type="term" value="P:tRNA methylation"/>
    <property type="evidence" value="ECO:0007669"/>
    <property type="project" value="TreeGrafter"/>
</dbReference>
<evidence type="ECO:0000256" key="1">
    <source>
        <dbReference type="ARBA" id="ARBA00022603"/>
    </source>
</evidence>
<evidence type="ECO:0000256" key="3">
    <source>
        <dbReference type="SAM" id="MobiDB-lite"/>
    </source>
</evidence>
<dbReference type="GO" id="GO:0008757">
    <property type="term" value="F:S-adenosylmethionine-dependent methyltransferase activity"/>
    <property type="evidence" value="ECO:0007669"/>
    <property type="project" value="InterPro"/>
</dbReference>
<dbReference type="PANTHER" id="PTHR13069:SF21">
    <property type="entry name" value="ALKYLATED DNA REPAIR PROTEIN ALKB HOMOLOG 8"/>
    <property type="match status" value="1"/>
</dbReference>
<dbReference type="GO" id="GO:0005737">
    <property type="term" value="C:cytoplasm"/>
    <property type="evidence" value="ECO:0007669"/>
    <property type="project" value="TreeGrafter"/>
</dbReference>
<dbReference type="InterPro" id="IPR029063">
    <property type="entry name" value="SAM-dependent_MTases_sf"/>
</dbReference>
<proteinExistence type="predicted"/>
<organism evidence="5 6">
    <name type="scientific">Smittium megazygosporum</name>
    <dbReference type="NCBI Taxonomy" id="133381"/>
    <lineage>
        <taxon>Eukaryota</taxon>
        <taxon>Fungi</taxon>
        <taxon>Fungi incertae sedis</taxon>
        <taxon>Zoopagomycota</taxon>
        <taxon>Kickxellomycotina</taxon>
        <taxon>Harpellomycetes</taxon>
        <taxon>Harpellales</taxon>
        <taxon>Legeriomycetaceae</taxon>
        <taxon>Smittium</taxon>
    </lineage>
</organism>
<dbReference type="PANTHER" id="PTHR13069">
    <property type="entry name" value="ALKYLATED DNA REPAIR PROTEIN ALKB HOMOLOG 8"/>
    <property type="match status" value="1"/>
</dbReference>
<sequence>MKSPIPDQLALPNETKEEQYVHQIYDEISTHFSNTRYKPWPVVEDFINSLEVGSIGADVGCGNGKYMGLRKGEIYFSGSDYSGGLLEIATSRGHDCMISDCLYLPYRSSLLDFAISIAVIHHLSSYERRRKAILELERIIKPGGKILVFVWALEQSSKRNFDPNLQDVLVPWVMKNNQKKSQKPKPPKSKKPSKSHTSHLESTNLENLDSNKPSNISNSSQYVNIDTHISETAQYTAENTQDNPPESVKDLETDDDSEKVYYRYYHLFKQGELVDLVQNIPSLEIIQSGYDKDNWFVVLKKLET</sequence>
<dbReference type="InterPro" id="IPR013216">
    <property type="entry name" value="Methyltransf_11"/>
</dbReference>
<dbReference type="Pfam" id="PF08241">
    <property type="entry name" value="Methyltransf_11"/>
    <property type="match status" value="1"/>
</dbReference>
<dbReference type="Gene3D" id="3.40.50.150">
    <property type="entry name" value="Vaccinia Virus protein VP39"/>
    <property type="match status" value="1"/>
</dbReference>
<name>A0A2T9Y0D5_9FUNG</name>
<evidence type="ECO:0000313" key="6">
    <source>
        <dbReference type="Proteomes" id="UP000245609"/>
    </source>
</evidence>
<keyword evidence="1" id="KW-0489">Methyltransferase</keyword>
<evidence type="ECO:0000313" key="5">
    <source>
        <dbReference type="EMBL" id="PVU85785.1"/>
    </source>
</evidence>
<protein>
    <recommendedName>
        <fullName evidence="4">Methyltransferase type 11 domain-containing protein</fullName>
    </recommendedName>
</protein>
<feature type="compositionally biased region" description="Basic residues" evidence="3">
    <location>
        <begin position="177"/>
        <end position="197"/>
    </location>
</feature>
<accession>A0A2T9Y0D5</accession>
<gene>
    <name evidence="5" type="ORF">BB560_006910</name>
</gene>
<dbReference type="GO" id="GO:0000049">
    <property type="term" value="F:tRNA binding"/>
    <property type="evidence" value="ECO:0007669"/>
    <property type="project" value="TreeGrafter"/>
</dbReference>
<dbReference type="InterPro" id="IPR051422">
    <property type="entry name" value="AlkB_tRNA_MeTrf/Diox"/>
</dbReference>
<dbReference type="EMBL" id="MBFS01003603">
    <property type="protein sequence ID" value="PVU85785.1"/>
    <property type="molecule type" value="Genomic_DNA"/>
</dbReference>
<dbReference type="OrthoDB" id="271595at2759"/>
<evidence type="ECO:0000256" key="2">
    <source>
        <dbReference type="ARBA" id="ARBA00022679"/>
    </source>
</evidence>
<dbReference type="STRING" id="133381.A0A2T9Y0D5"/>
<dbReference type="GO" id="GO:0005634">
    <property type="term" value="C:nucleus"/>
    <property type="evidence" value="ECO:0007669"/>
    <property type="project" value="TreeGrafter"/>
</dbReference>
<dbReference type="SUPFAM" id="SSF53335">
    <property type="entry name" value="S-adenosyl-L-methionine-dependent methyltransferases"/>
    <property type="match status" value="1"/>
</dbReference>
<dbReference type="AlphaFoldDB" id="A0A2T9Y0D5"/>
<dbReference type="GO" id="GO:0106335">
    <property type="term" value="F:tRNA (5-carboxymethyluridine(34)-5-O)-methyltransferase activity"/>
    <property type="evidence" value="ECO:0007669"/>
    <property type="project" value="TreeGrafter"/>
</dbReference>
<dbReference type="Proteomes" id="UP000245609">
    <property type="component" value="Unassembled WGS sequence"/>
</dbReference>
<evidence type="ECO:0000259" key="4">
    <source>
        <dbReference type="Pfam" id="PF08241"/>
    </source>
</evidence>
<feature type="compositionally biased region" description="Polar residues" evidence="3">
    <location>
        <begin position="200"/>
        <end position="219"/>
    </location>
</feature>
<feature type="region of interest" description="Disordered" evidence="3">
    <location>
        <begin position="176"/>
        <end position="219"/>
    </location>
</feature>